<dbReference type="EMBL" id="JACHFN010000001">
    <property type="protein sequence ID" value="MBB5232975.1"/>
    <property type="molecule type" value="Genomic_DNA"/>
</dbReference>
<proteinExistence type="predicted"/>
<evidence type="ECO:0000256" key="1">
    <source>
        <dbReference type="SAM" id="MobiDB-lite"/>
    </source>
</evidence>
<organism evidence="2 3">
    <name type="scientific">Deinococcus budaensis</name>
    <dbReference type="NCBI Taxonomy" id="1665626"/>
    <lineage>
        <taxon>Bacteria</taxon>
        <taxon>Thermotogati</taxon>
        <taxon>Deinococcota</taxon>
        <taxon>Deinococci</taxon>
        <taxon>Deinococcales</taxon>
        <taxon>Deinococcaceae</taxon>
        <taxon>Deinococcus</taxon>
    </lineage>
</organism>
<gene>
    <name evidence="2" type="ORF">HNQ09_000392</name>
</gene>
<evidence type="ECO:0000313" key="3">
    <source>
        <dbReference type="Proteomes" id="UP000525389"/>
    </source>
</evidence>
<dbReference type="Pfam" id="PF12635">
    <property type="entry name" value="DUF3780"/>
    <property type="match status" value="1"/>
</dbReference>
<name>A0A7W8GCB8_9DEIO</name>
<accession>A0A7W8GCB8</accession>
<comment type="caution">
    <text evidence="2">The sequence shown here is derived from an EMBL/GenBank/DDBJ whole genome shotgun (WGS) entry which is preliminary data.</text>
</comment>
<evidence type="ECO:0000313" key="2">
    <source>
        <dbReference type="EMBL" id="MBB5232975.1"/>
    </source>
</evidence>
<sequence length="206" mass="23351">MTKKSAMSTPGHFNAPSSERPHMLVAVPTSKKELVNFYEVRENVEGRLARVLRAQLSHQQWSAIARTAEFTFNEHLRDAGERPGRFLKTGDTRLSLNNLGKELLVLVWAVEDATEDEVDVIRVSWQRLHRIERWWLFNQTVALNGDPRGRGKGWRAALKLMLAATATGPGTEVGDLTTTLQLMPTRKTRTKSGKNDMEPMFRRKSA</sequence>
<reference evidence="2 3" key="1">
    <citation type="submission" date="2020-08" db="EMBL/GenBank/DDBJ databases">
        <title>Genomic Encyclopedia of Type Strains, Phase IV (KMG-IV): sequencing the most valuable type-strain genomes for metagenomic binning, comparative biology and taxonomic classification.</title>
        <authorList>
            <person name="Goeker M."/>
        </authorList>
    </citation>
    <scope>NUCLEOTIDE SEQUENCE [LARGE SCALE GENOMIC DNA]</scope>
    <source>
        <strain evidence="2 3">DSM 101791</strain>
    </source>
</reference>
<dbReference type="InterPro" id="IPR024220">
    <property type="entry name" value="DUF3780"/>
</dbReference>
<dbReference type="AlphaFoldDB" id="A0A7W8GCB8"/>
<dbReference type="RefSeq" id="WP_184024656.1">
    <property type="nucleotide sequence ID" value="NZ_JACHFN010000001.1"/>
</dbReference>
<keyword evidence="3" id="KW-1185">Reference proteome</keyword>
<feature type="region of interest" description="Disordered" evidence="1">
    <location>
        <begin position="1"/>
        <end position="22"/>
    </location>
</feature>
<dbReference type="Proteomes" id="UP000525389">
    <property type="component" value="Unassembled WGS sequence"/>
</dbReference>
<protein>
    <recommendedName>
        <fullName evidence="4">DUF3780 domain-containing protein</fullName>
    </recommendedName>
</protein>
<evidence type="ECO:0008006" key="4">
    <source>
        <dbReference type="Google" id="ProtNLM"/>
    </source>
</evidence>